<dbReference type="RefSeq" id="XP_031785797.1">
    <property type="nucleotide sequence ID" value="XM_031929937.1"/>
</dbReference>
<keyword evidence="4 12" id="KW-0812">Transmembrane</keyword>
<dbReference type="Proteomes" id="UP000002358">
    <property type="component" value="Chromosome 4"/>
</dbReference>
<dbReference type="FunCoup" id="A0A7M7QDB2">
    <property type="interactions" value="1697"/>
</dbReference>
<dbReference type="GeneID" id="103318082"/>
<dbReference type="PANTHER" id="PTHR16501">
    <property type="entry name" value="TRANSPORT AND GOLGI ORGANIZATION PROTEIN 11"/>
    <property type="match status" value="1"/>
</dbReference>
<sequence length="239" mass="27530">MSTLNTVHTIALFYIMANAHSPTRFNGEADNFFDPNYTLDINKRMRVPKSIRVSGDYTDEDIHNGTNGSAWNIMPEKFDMHVPDRILVVGQEQHIGTKAPPREIAIENAVLPSEPPIIRCITPPRVLTLDAHYFPTVDEDRQNNTEAEVVPTKPRDPFNNETQAVARHVREQTPAYNILDQSLPPGEEVQHLRRQVGKLNRRMMAIESEIQQQQQRMKLIYVMTAMYICFKTIFWFGKN</sequence>
<evidence type="ECO:0000256" key="7">
    <source>
        <dbReference type="ARBA" id="ARBA00023054"/>
    </source>
</evidence>
<dbReference type="Pfam" id="PF05644">
    <property type="entry name" value="Miff"/>
    <property type="match status" value="2"/>
</dbReference>
<keyword evidence="10" id="KW-0576">Peroxisome</keyword>
<dbReference type="InParanoid" id="A0A7M7QDB2"/>
<proteinExistence type="inferred from homology"/>
<feature type="coiled-coil region" evidence="11">
    <location>
        <begin position="189"/>
        <end position="216"/>
    </location>
</feature>
<evidence type="ECO:0000259" key="13">
    <source>
        <dbReference type="Pfam" id="PF05644"/>
    </source>
</evidence>
<evidence type="ECO:0000256" key="3">
    <source>
        <dbReference type="ARBA" id="ARBA00009806"/>
    </source>
</evidence>
<dbReference type="InterPro" id="IPR039433">
    <property type="entry name" value="Mff-like_dom"/>
</dbReference>
<keyword evidence="5" id="KW-1000">Mitochondrion outer membrane</keyword>
<keyword evidence="9 12" id="KW-0472">Membrane</keyword>
<feature type="domain" description="Mff-like" evidence="13">
    <location>
        <begin position="31"/>
        <end position="148"/>
    </location>
</feature>
<evidence type="ECO:0000256" key="9">
    <source>
        <dbReference type="ARBA" id="ARBA00023136"/>
    </source>
</evidence>
<evidence type="ECO:0000313" key="14">
    <source>
        <dbReference type="EnsemblMetazoa" id="XP_031785797"/>
    </source>
</evidence>
<evidence type="ECO:0000256" key="2">
    <source>
        <dbReference type="ARBA" id="ARBA00004275"/>
    </source>
</evidence>
<comment type="similarity">
    <text evidence="3">Belongs to the Tango11 family.</text>
</comment>
<dbReference type="SMR" id="A0A7M7QDB2"/>
<dbReference type="GO" id="GO:0005741">
    <property type="term" value="C:mitochondrial outer membrane"/>
    <property type="evidence" value="ECO:0007669"/>
    <property type="project" value="UniProtKB-SubCell"/>
</dbReference>
<dbReference type="CTD" id="246596"/>
<keyword evidence="15" id="KW-1185">Reference proteome</keyword>
<keyword evidence="7 11" id="KW-0175">Coiled coil</keyword>
<evidence type="ECO:0000256" key="12">
    <source>
        <dbReference type="SAM" id="Phobius"/>
    </source>
</evidence>
<evidence type="ECO:0000256" key="1">
    <source>
        <dbReference type="ARBA" id="ARBA00004200"/>
    </source>
</evidence>
<accession>A0A7M7QDB2</accession>
<comment type="subcellular location">
    <subcellularLocation>
        <location evidence="1">Mitochondrion outer membrane</location>
        <topology evidence="1">Single-pass type IV membrane protein</topology>
    </subcellularLocation>
    <subcellularLocation>
        <location evidence="2">Peroxisome</location>
    </subcellularLocation>
</comment>
<dbReference type="GO" id="GO:0005777">
    <property type="term" value="C:peroxisome"/>
    <property type="evidence" value="ECO:0007669"/>
    <property type="project" value="UniProtKB-SubCell"/>
</dbReference>
<dbReference type="OrthoDB" id="5986838at2759"/>
<evidence type="ECO:0000256" key="5">
    <source>
        <dbReference type="ARBA" id="ARBA00022787"/>
    </source>
</evidence>
<evidence type="ECO:0000256" key="8">
    <source>
        <dbReference type="ARBA" id="ARBA00023128"/>
    </source>
</evidence>
<feature type="transmembrane region" description="Helical" evidence="12">
    <location>
        <begin position="219"/>
        <end position="237"/>
    </location>
</feature>
<protein>
    <recommendedName>
        <fullName evidence="13">Mff-like domain-containing protein</fullName>
    </recommendedName>
</protein>
<feature type="domain" description="Mff-like" evidence="13">
    <location>
        <begin position="165"/>
        <end position="236"/>
    </location>
</feature>
<organism evidence="14 15">
    <name type="scientific">Nasonia vitripennis</name>
    <name type="common">Parasitic wasp</name>
    <dbReference type="NCBI Taxonomy" id="7425"/>
    <lineage>
        <taxon>Eukaryota</taxon>
        <taxon>Metazoa</taxon>
        <taxon>Ecdysozoa</taxon>
        <taxon>Arthropoda</taxon>
        <taxon>Hexapoda</taxon>
        <taxon>Insecta</taxon>
        <taxon>Pterygota</taxon>
        <taxon>Neoptera</taxon>
        <taxon>Endopterygota</taxon>
        <taxon>Hymenoptera</taxon>
        <taxon>Apocrita</taxon>
        <taxon>Proctotrupomorpha</taxon>
        <taxon>Chalcidoidea</taxon>
        <taxon>Pteromalidae</taxon>
        <taxon>Pteromalinae</taxon>
        <taxon>Nasonia</taxon>
    </lineage>
</organism>
<dbReference type="EnsemblMetazoa" id="XM_031929937">
    <property type="protein sequence ID" value="XP_031785797"/>
    <property type="gene ID" value="LOC103318082"/>
</dbReference>
<name>A0A7M7QDB2_NASVI</name>
<dbReference type="AlphaFoldDB" id="A0A7M7QDB2"/>
<evidence type="ECO:0000256" key="6">
    <source>
        <dbReference type="ARBA" id="ARBA00022989"/>
    </source>
</evidence>
<evidence type="ECO:0000256" key="10">
    <source>
        <dbReference type="ARBA" id="ARBA00023140"/>
    </source>
</evidence>
<evidence type="ECO:0000256" key="11">
    <source>
        <dbReference type="SAM" id="Coils"/>
    </source>
</evidence>
<dbReference type="KEGG" id="nvi:103318082"/>
<keyword evidence="8" id="KW-0496">Mitochondrion</keyword>
<keyword evidence="6 12" id="KW-1133">Transmembrane helix</keyword>
<evidence type="ECO:0000313" key="15">
    <source>
        <dbReference type="Proteomes" id="UP000002358"/>
    </source>
</evidence>
<dbReference type="InterPro" id="IPR008518">
    <property type="entry name" value="Mff/Tango-11"/>
</dbReference>
<evidence type="ECO:0000256" key="4">
    <source>
        <dbReference type="ARBA" id="ARBA00022692"/>
    </source>
</evidence>
<reference evidence="14" key="1">
    <citation type="submission" date="2021-01" db="UniProtKB">
        <authorList>
            <consortium name="EnsemblMetazoa"/>
        </authorList>
    </citation>
    <scope>IDENTIFICATION</scope>
</reference>
<dbReference type="PANTHER" id="PTHR16501:SF6">
    <property type="entry name" value="TRANSPORT AND GOLGI ORGANIZATION PROTEIN 11"/>
    <property type="match status" value="1"/>
</dbReference>